<feature type="transmembrane region" description="Helical" evidence="6">
    <location>
        <begin position="12"/>
        <end position="33"/>
    </location>
</feature>
<feature type="transmembrane region" description="Helical" evidence="6">
    <location>
        <begin position="122"/>
        <end position="142"/>
    </location>
</feature>
<dbReference type="PANTHER" id="PTHR30250:SF26">
    <property type="entry name" value="PSMA PROTEIN"/>
    <property type="match status" value="1"/>
</dbReference>
<protein>
    <submittedName>
        <fullName evidence="7">Polysaccharide biosynthesis protein</fullName>
    </submittedName>
</protein>
<feature type="transmembrane region" description="Helical" evidence="6">
    <location>
        <begin position="327"/>
        <end position="348"/>
    </location>
</feature>
<sequence length="420" mass="47037">MEKKLSNIQTIFIKNLFLTTVLGGIIGILNYLFNIFVARYTDQEIFSTFSATLGIVYLVQIPATAIQSVITKTVAKNREKDLNRYKWYSLGIFSVLGVIFSVLFFLGRDSIANLANIPVETTLYLTITLFFAFTSPTAKGFLLGEEKIGTVNIILLLETILRFGMGALAIKMGGSIPILILANSLPAMLTTIVILPLLQFKKTNDIDTGEMLTIDFKELILIALAFLFLSGPFMLSMPLVNPEFRAEFSAISILGRLVYFAAVLTSSVLFARLTNESEESSQKKSLLISLFLSISIGLVISIIFFLFKDLIVSITVGEQYSMVSQYITGFGLSMTAFAFVYMSANFFISKGDYKYIFIPFIGTVLQIVSFIFRNESLDMVMLNQTVVYGFMAIATTIYLLLKLRKIKDEKEEIREEMGQY</sequence>
<evidence type="ECO:0000256" key="5">
    <source>
        <dbReference type="ARBA" id="ARBA00023136"/>
    </source>
</evidence>
<feature type="transmembrane region" description="Helical" evidence="6">
    <location>
        <begin position="87"/>
        <end position="107"/>
    </location>
</feature>
<comment type="caution">
    <text evidence="7">The sequence shown here is derived from an EMBL/GenBank/DDBJ whole genome shotgun (WGS) entry which is preliminary data.</text>
</comment>
<dbReference type="InterPro" id="IPR050833">
    <property type="entry name" value="Poly_Biosynth_Transport"/>
</dbReference>
<proteinExistence type="predicted"/>
<keyword evidence="5 6" id="KW-0472">Membrane</keyword>
<feature type="transmembrane region" description="Helical" evidence="6">
    <location>
        <begin position="45"/>
        <end position="66"/>
    </location>
</feature>
<feature type="transmembrane region" description="Helical" evidence="6">
    <location>
        <begin position="219"/>
        <end position="237"/>
    </location>
</feature>
<dbReference type="GO" id="GO:0005886">
    <property type="term" value="C:plasma membrane"/>
    <property type="evidence" value="ECO:0007669"/>
    <property type="project" value="UniProtKB-SubCell"/>
</dbReference>
<comment type="subcellular location">
    <subcellularLocation>
        <location evidence="1">Cell membrane</location>
        <topology evidence="1">Multi-pass membrane protein</topology>
    </subcellularLocation>
</comment>
<keyword evidence="4 6" id="KW-1133">Transmembrane helix</keyword>
<accession>A0A124FU30</accession>
<evidence type="ECO:0000313" key="8">
    <source>
        <dbReference type="Proteomes" id="UP000053469"/>
    </source>
</evidence>
<dbReference type="PANTHER" id="PTHR30250">
    <property type="entry name" value="PST FAMILY PREDICTED COLANIC ACID TRANSPORTER"/>
    <property type="match status" value="1"/>
</dbReference>
<keyword evidence="3 6" id="KW-0812">Transmembrane</keyword>
<evidence type="ECO:0000256" key="4">
    <source>
        <dbReference type="ARBA" id="ARBA00022989"/>
    </source>
</evidence>
<feature type="transmembrane region" description="Helical" evidence="6">
    <location>
        <begin position="355"/>
        <end position="373"/>
    </location>
</feature>
<evidence type="ECO:0000256" key="1">
    <source>
        <dbReference type="ARBA" id="ARBA00004651"/>
    </source>
</evidence>
<feature type="transmembrane region" description="Helical" evidence="6">
    <location>
        <begin position="176"/>
        <end position="198"/>
    </location>
</feature>
<evidence type="ECO:0000256" key="6">
    <source>
        <dbReference type="SAM" id="Phobius"/>
    </source>
</evidence>
<evidence type="ECO:0000256" key="3">
    <source>
        <dbReference type="ARBA" id="ARBA00022692"/>
    </source>
</evidence>
<feature type="transmembrane region" description="Helical" evidence="6">
    <location>
        <begin position="385"/>
        <end position="401"/>
    </location>
</feature>
<feature type="transmembrane region" description="Helical" evidence="6">
    <location>
        <begin position="286"/>
        <end position="307"/>
    </location>
</feature>
<evidence type="ECO:0000256" key="2">
    <source>
        <dbReference type="ARBA" id="ARBA00022475"/>
    </source>
</evidence>
<dbReference type="AlphaFoldDB" id="A0A124FU30"/>
<evidence type="ECO:0000313" key="7">
    <source>
        <dbReference type="EMBL" id="KUK67300.1"/>
    </source>
</evidence>
<dbReference type="EMBL" id="LGGI01000021">
    <property type="protein sequence ID" value="KUK67300.1"/>
    <property type="molecule type" value="Genomic_DNA"/>
</dbReference>
<feature type="transmembrane region" description="Helical" evidence="6">
    <location>
        <begin position="257"/>
        <end position="274"/>
    </location>
</feature>
<keyword evidence="2" id="KW-1003">Cell membrane</keyword>
<reference evidence="8" key="1">
    <citation type="journal article" date="2015" name="MBio">
        <title>Genome-Resolved Metagenomic Analysis Reveals Roles for Candidate Phyla and Other Microbial Community Members in Biogeochemical Transformations in Oil Reservoirs.</title>
        <authorList>
            <person name="Hu P."/>
            <person name="Tom L."/>
            <person name="Singh A."/>
            <person name="Thomas B.C."/>
            <person name="Baker B.J."/>
            <person name="Piceno Y.M."/>
            <person name="Andersen G.L."/>
            <person name="Banfield J.F."/>
        </authorList>
    </citation>
    <scope>NUCLEOTIDE SEQUENCE [LARGE SCALE GENOMIC DNA]</scope>
</reference>
<feature type="transmembrane region" description="Helical" evidence="6">
    <location>
        <begin position="149"/>
        <end position="170"/>
    </location>
</feature>
<name>A0A124FU30_9BACT</name>
<dbReference type="Proteomes" id="UP000053469">
    <property type="component" value="Unassembled WGS sequence"/>
</dbReference>
<gene>
    <name evidence="7" type="ORF">XD87_0211</name>
</gene>
<organism evidence="7 8">
    <name type="scientific">candidate division WS6 bacterium 36_33</name>
    <dbReference type="NCBI Taxonomy" id="1641388"/>
    <lineage>
        <taxon>Bacteria</taxon>
        <taxon>Candidatus Dojkabacteria</taxon>
    </lineage>
</organism>